<accession>A0A0G1J2I7</accession>
<protein>
    <recommendedName>
        <fullName evidence="3">Metalloprotease TldD/E C-terminal domain-containing protein</fullName>
    </recommendedName>
</protein>
<reference evidence="4 5" key="1">
    <citation type="journal article" date="2015" name="Nature">
        <title>rRNA introns, odd ribosomes, and small enigmatic genomes across a large radiation of phyla.</title>
        <authorList>
            <person name="Brown C.T."/>
            <person name="Hug L.A."/>
            <person name="Thomas B.C."/>
            <person name="Sharon I."/>
            <person name="Castelle C.J."/>
            <person name="Singh A."/>
            <person name="Wilkins M.J."/>
            <person name="Williams K.H."/>
            <person name="Banfield J.F."/>
        </authorList>
    </citation>
    <scope>NUCLEOTIDE SEQUENCE [LARGE SCALE GENOMIC DNA]</scope>
</reference>
<dbReference type="GO" id="GO:0005829">
    <property type="term" value="C:cytosol"/>
    <property type="evidence" value="ECO:0007669"/>
    <property type="project" value="TreeGrafter"/>
</dbReference>
<feature type="domain" description="Metalloprotease TldD/E C-terminal" evidence="3">
    <location>
        <begin position="278"/>
        <end position="509"/>
    </location>
</feature>
<gene>
    <name evidence="4" type="ORF">UW60_C0044G0009</name>
</gene>
<name>A0A0G1J2I7_9BACT</name>
<evidence type="ECO:0000256" key="1">
    <source>
        <dbReference type="ARBA" id="ARBA00005836"/>
    </source>
</evidence>
<dbReference type="InterPro" id="IPR036059">
    <property type="entry name" value="TldD/PmbA_sf"/>
</dbReference>
<feature type="region of interest" description="Disordered" evidence="2">
    <location>
        <begin position="496"/>
        <end position="520"/>
    </location>
</feature>
<dbReference type="Pfam" id="PF19289">
    <property type="entry name" value="PmbA_TldD_3rd"/>
    <property type="match status" value="1"/>
</dbReference>
<dbReference type="PANTHER" id="PTHR30624:SF0">
    <property type="entry name" value="METALLOPROTEASE SLR0863"/>
    <property type="match status" value="1"/>
</dbReference>
<dbReference type="PANTHER" id="PTHR30624">
    <property type="entry name" value="UNCHARACTERIZED PROTEIN TLDD AND PMBA"/>
    <property type="match status" value="1"/>
</dbReference>
<evidence type="ECO:0000313" key="5">
    <source>
        <dbReference type="Proteomes" id="UP000034826"/>
    </source>
</evidence>
<dbReference type="Proteomes" id="UP000034826">
    <property type="component" value="Unassembled WGS sequence"/>
</dbReference>
<organism evidence="4 5">
    <name type="scientific">Candidatus Woesebacteria bacterium GW2011_GWA2_44_33</name>
    <dbReference type="NCBI Taxonomy" id="1618564"/>
    <lineage>
        <taxon>Bacteria</taxon>
        <taxon>Candidatus Woeseibacteriota</taxon>
    </lineage>
</organism>
<dbReference type="InterPro" id="IPR051463">
    <property type="entry name" value="Peptidase_U62_metallo"/>
</dbReference>
<comment type="similarity">
    <text evidence="1">Belongs to the peptidase U62 family.</text>
</comment>
<dbReference type="AlphaFoldDB" id="A0A0G1J2I7"/>
<proteinExistence type="inferred from homology"/>
<evidence type="ECO:0000256" key="2">
    <source>
        <dbReference type="SAM" id="MobiDB-lite"/>
    </source>
</evidence>
<dbReference type="InterPro" id="IPR045569">
    <property type="entry name" value="Metalloprtase-TldD/E_C"/>
</dbReference>
<comment type="caution">
    <text evidence="4">The sequence shown here is derived from an EMBL/GenBank/DDBJ whole genome shotgun (WGS) entry which is preliminary data.</text>
</comment>
<dbReference type="SUPFAM" id="SSF111283">
    <property type="entry name" value="Putative modulator of DNA gyrase, PmbA/TldD"/>
    <property type="match status" value="1"/>
</dbReference>
<evidence type="ECO:0000313" key="4">
    <source>
        <dbReference type="EMBL" id="KKT65495.1"/>
    </source>
</evidence>
<dbReference type="EMBL" id="LCIY01000044">
    <property type="protein sequence ID" value="KKT65495.1"/>
    <property type="molecule type" value="Genomic_DNA"/>
</dbReference>
<dbReference type="Gene3D" id="3.30.2290.10">
    <property type="entry name" value="PmbA/TldD superfamily"/>
    <property type="match status" value="1"/>
</dbReference>
<dbReference type="GO" id="GO:0008237">
    <property type="term" value="F:metallopeptidase activity"/>
    <property type="evidence" value="ECO:0007669"/>
    <property type="project" value="InterPro"/>
</dbReference>
<dbReference type="InterPro" id="IPR035068">
    <property type="entry name" value="TldD/PmbA_N"/>
</dbReference>
<evidence type="ECO:0000259" key="3">
    <source>
        <dbReference type="Pfam" id="PF19289"/>
    </source>
</evidence>
<dbReference type="GO" id="GO:0006508">
    <property type="term" value="P:proteolysis"/>
    <property type="evidence" value="ECO:0007669"/>
    <property type="project" value="InterPro"/>
</dbReference>
<sequence length="520" mass="56376">MAKPSVSISDIDDLKSIAVDIIHTAKSGNTDYLDLRLEIGEGIGAYSEDGHPKVTSKDWNFSLGVRVIDKTGIPAAGYFGQKLGFPDLKNFSRTLENAIQVASARARANSRDKKSFVIQSQEFGSSITPTLLAPIDIRRDTVPAEFEIDPRCVTPAQITDLACQTAAAALSFHQYLRRSEVVVNTGISRQLFVSSQGSIIDQSSASSGVTVFVLAQNNHSDTPVDLYHHTGNQLGLEALTKAKNAHQKTAVDFARQIAAEARLLADAKPAPLVNKPAVVVLDPDLIALFAHEIIGHPSELDRALKMETCYAGRSWFMADPKTSVVGQQIGSPLLTAFSDPTLKGGYGYYLYDDEGTPARRVYHIKNGVYQEFMNSRQTAAIVNVSPNGHYKANDASVVPLIRMSVSAIAAGSADPKKIIADVDHGYYCVGHRIPSISESRENFQIAPRLIYEINHGRLGQVYRDGRLTADSRDFFMSIDAVGADFKIFPIPNCGKGQPMQSKQVGNGGPTARGRAMIARG</sequence>